<comment type="cofactor">
    <cofactor evidence="1">
        <name>Mg(2+)</name>
        <dbReference type="ChEBI" id="CHEBI:18420"/>
    </cofactor>
    <text evidence="1">Binds 2 magnesium ions per subunit.</text>
</comment>
<dbReference type="PANTHER" id="PTHR16222">
    <property type="entry name" value="ADP-RIBOSYLGLYCOHYDROLASE"/>
    <property type="match status" value="1"/>
</dbReference>
<dbReference type="GO" id="GO:0046872">
    <property type="term" value="F:metal ion binding"/>
    <property type="evidence" value="ECO:0007669"/>
    <property type="project" value="UniProtKB-KW"/>
</dbReference>
<feature type="binding site" evidence="1">
    <location>
        <position position="65"/>
    </location>
    <ligand>
        <name>Mg(2+)</name>
        <dbReference type="ChEBI" id="CHEBI:18420"/>
        <label>1</label>
    </ligand>
</feature>
<sequence length="315" mass="35479">MDIEEIKDRIAGCLWGQAIGDALGLGTEFMSKRDVELYYPEGLSEYSQIVHDFHRERWRQGDWTDDTDMMLCIARAIIADKAINSETVAHNFKEWFRGTPMGIGQLTYTVLGLYDYEADPEKAAEIVWDMYGRKNAANGGVMRTSIVGLWNEDVAVNAEKICKLTHADPRCIGSCVIISELINSLVWQGRELTFEDLCRIGHKYDERIGSYIITGKVGALEDLKLDDEQTMGYTLKTMGCAIWCLFHVNSFKEGLLKVVNAGGDADTNAAVACAVLGAKYGKKGIPEHYIQGIKRKDEYEEMIRQLTDILMDKFM</sequence>
<dbReference type="InterPro" id="IPR036705">
    <property type="entry name" value="Ribosyl_crysJ1_sf"/>
</dbReference>
<keyword evidence="1" id="KW-0460">Magnesium</keyword>
<feature type="binding site" evidence="1">
    <location>
        <position position="266"/>
    </location>
    <ligand>
        <name>Mg(2+)</name>
        <dbReference type="ChEBI" id="CHEBI:18420"/>
        <label>1</label>
    </ligand>
</feature>
<reference evidence="2" key="2">
    <citation type="journal article" date="2021" name="PeerJ">
        <title>Extensive microbial diversity within the chicken gut microbiome revealed by metagenomics and culture.</title>
        <authorList>
            <person name="Gilroy R."/>
            <person name="Ravi A."/>
            <person name="Getino M."/>
            <person name="Pursley I."/>
            <person name="Horton D.L."/>
            <person name="Alikhan N.F."/>
            <person name="Baker D."/>
            <person name="Gharbi K."/>
            <person name="Hall N."/>
            <person name="Watson M."/>
            <person name="Adriaenssens E.M."/>
            <person name="Foster-Nyarko E."/>
            <person name="Jarju S."/>
            <person name="Secka A."/>
            <person name="Antonio M."/>
            <person name="Oren A."/>
            <person name="Chaudhuri R.R."/>
            <person name="La Ragione R."/>
            <person name="Hildebrand F."/>
            <person name="Pallen M.J."/>
        </authorList>
    </citation>
    <scope>NUCLEOTIDE SEQUENCE</scope>
    <source>
        <strain evidence="2">10037</strain>
    </source>
</reference>
<dbReference type="PANTHER" id="PTHR16222:SF28">
    <property type="entry name" value="ADP-RIBOSYLGLYCOHYDROLASE"/>
    <property type="match status" value="1"/>
</dbReference>
<protein>
    <submittedName>
        <fullName evidence="2">ADP-ribosylglycohydrolase family protein</fullName>
    </submittedName>
</protein>
<feature type="binding site" evidence="1">
    <location>
        <position position="66"/>
    </location>
    <ligand>
        <name>Mg(2+)</name>
        <dbReference type="ChEBI" id="CHEBI:18420"/>
        <label>1</label>
    </ligand>
</feature>
<organism evidence="2 3">
    <name type="scientific">Candidatus Merdivivens pullistercoris</name>
    <dbReference type="NCBI Taxonomy" id="2840873"/>
    <lineage>
        <taxon>Bacteria</taxon>
        <taxon>Pseudomonadati</taxon>
        <taxon>Bacteroidota</taxon>
        <taxon>Bacteroidia</taxon>
        <taxon>Bacteroidales</taxon>
        <taxon>Muribaculaceae</taxon>
        <taxon>Muribaculaceae incertae sedis</taxon>
        <taxon>Candidatus Merdivivens</taxon>
    </lineage>
</organism>
<dbReference type="Pfam" id="PF03747">
    <property type="entry name" value="ADP_ribosyl_GH"/>
    <property type="match status" value="1"/>
</dbReference>
<dbReference type="Gene3D" id="1.10.4080.10">
    <property type="entry name" value="ADP-ribosylation/Crystallin J1"/>
    <property type="match status" value="1"/>
</dbReference>
<comment type="caution">
    <text evidence="2">The sequence shown here is derived from an EMBL/GenBank/DDBJ whole genome shotgun (WGS) entry which is preliminary data.</text>
</comment>
<evidence type="ECO:0000313" key="2">
    <source>
        <dbReference type="EMBL" id="MBO8464891.1"/>
    </source>
</evidence>
<dbReference type="EMBL" id="JADIME010000029">
    <property type="protein sequence ID" value="MBO8464891.1"/>
    <property type="molecule type" value="Genomic_DNA"/>
</dbReference>
<gene>
    <name evidence="2" type="ORF">IAB93_02700</name>
</gene>
<reference evidence="2" key="1">
    <citation type="submission" date="2020-10" db="EMBL/GenBank/DDBJ databases">
        <authorList>
            <person name="Gilroy R."/>
        </authorList>
    </citation>
    <scope>NUCLEOTIDE SEQUENCE</scope>
    <source>
        <strain evidence="2">10037</strain>
    </source>
</reference>
<evidence type="ECO:0000256" key="1">
    <source>
        <dbReference type="PIRSR" id="PIRSR605502-1"/>
    </source>
</evidence>
<feature type="binding site" evidence="1">
    <location>
        <position position="264"/>
    </location>
    <ligand>
        <name>Mg(2+)</name>
        <dbReference type="ChEBI" id="CHEBI:18420"/>
        <label>1</label>
    </ligand>
</feature>
<accession>A0A9D9I4I8</accession>
<feature type="binding site" evidence="1">
    <location>
        <position position="267"/>
    </location>
    <ligand>
        <name>Mg(2+)</name>
        <dbReference type="ChEBI" id="CHEBI:18420"/>
        <label>1</label>
    </ligand>
</feature>
<dbReference type="InterPro" id="IPR005502">
    <property type="entry name" value="Ribosyl_crysJ1"/>
</dbReference>
<keyword evidence="1" id="KW-0479">Metal-binding</keyword>
<dbReference type="InterPro" id="IPR050792">
    <property type="entry name" value="ADP-ribosylglycohydrolase"/>
</dbReference>
<proteinExistence type="predicted"/>
<dbReference type="SUPFAM" id="SSF101478">
    <property type="entry name" value="ADP-ribosylglycohydrolase"/>
    <property type="match status" value="1"/>
</dbReference>
<feature type="binding site" evidence="1">
    <location>
        <position position="64"/>
    </location>
    <ligand>
        <name>Mg(2+)</name>
        <dbReference type="ChEBI" id="CHEBI:18420"/>
        <label>1</label>
    </ligand>
</feature>
<dbReference type="Proteomes" id="UP000823597">
    <property type="component" value="Unassembled WGS sequence"/>
</dbReference>
<dbReference type="AlphaFoldDB" id="A0A9D9I4I8"/>
<evidence type="ECO:0000313" key="3">
    <source>
        <dbReference type="Proteomes" id="UP000823597"/>
    </source>
</evidence>
<name>A0A9D9I4I8_9BACT</name>